<evidence type="ECO:0000313" key="3">
    <source>
        <dbReference type="Proteomes" id="UP000244488"/>
    </source>
</evidence>
<feature type="compositionally biased region" description="Low complexity" evidence="1">
    <location>
        <begin position="53"/>
        <end position="64"/>
    </location>
</feature>
<evidence type="ECO:0000313" key="2">
    <source>
        <dbReference type="EMBL" id="PUA88164.1"/>
    </source>
</evidence>
<accession>A0A2T6IS41</accession>
<comment type="caution">
    <text evidence="2">The sequence shown here is derived from an EMBL/GenBank/DDBJ whole genome shotgun (WGS) entry which is preliminary data.</text>
</comment>
<sequence>MFTESRVTLLSLRVHSAIQESQRVNSDPEKGDRREKNRRRKEDSSPTEGAARLSTSPVLSSSLDSELRLDLQAVRRKEDAEDQQEEREARKREAEQEGEEEQQRGDEEDDERERELEAEREREQDGEGQEREGGAYRLTRRDALKKLQDLRSYASKSRRALWGSGALLLVWAVTFQVLCASNAAWSEFFRLPCPPPFLSCLPRVCTPSSLPYSPSVGCASIASPSSSSFGNVPPSLTPASVSPSGFPALVVDSTSLSSSASSPPFPSSSSSAFPLSASASLRRAASPGASLQLRDYREAARARADEG</sequence>
<organism evidence="2 3">
    <name type="scientific">Toxoplasma gondii TgCATBr9</name>
    <dbReference type="NCBI Taxonomy" id="943120"/>
    <lineage>
        <taxon>Eukaryota</taxon>
        <taxon>Sar</taxon>
        <taxon>Alveolata</taxon>
        <taxon>Apicomplexa</taxon>
        <taxon>Conoidasida</taxon>
        <taxon>Coccidia</taxon>
        <taxon>Eucoccidiorida</taxon>
        <taxon>Eimeriorina</taxon>
        <taxon>Sarcocystidae</taxon>
        <taxon>Toxoplasma</taxon>
    </lineage>
</organism>
<feature type="compositionally biased region" description="Low complexity" evidence="1">
    <location>
        <begin position="255"/>
        <end position="273"/>
    </location>
</feature>
<proteinExistence type="predicted"/>
<feature type="compositionally biased region" description="Basic and acidic residues" evidence="1">
    <location>
        <begin position="86"/>
        <end position="105"/>
    </location>
</feature>
<feature type="compositionally biased region" description="Basic and acidic residues" evidence="1">
    <location>
        <begin position="26"/>
        <end position="44"/>
    </location>
</feature>
<dbReference type="Proteomes" id="UP000244488">
    <property type="component" value="Unassembled WGS sequence"/>
</dbReference>
<feature type="compositionally biased region" description="Basic and acidic residues" evidence="1">
    <location>
        <begin position="65"/>
        <end position="79"/>
    </location>
</feature>
<reference evidence="2 3" key="1">
    <citation type="journal article" date="2016" name="Nat. Commun.">
        <title>Local admixture of amplified and diversified secreted pathogenesis determinants shapes mosaic Toxoplasma gondii genomes.</title>
        <authorList>
            <person name="Lorenzi H."/>
            <person name="Khan A."/>
            <person name="Behnke M.S."/>
            <person name="Namasivayam S."/>
            <person name="Swapna L.S."/>
            <person name="Hadjithomas M."/>
            <person name="Karamycheva S."/>
            <person name="Pinney D."/>
            <person name="Brunk B.P."/>
            <person name="Ajioka J.W."/>
            <person name="Ajzenberg D."/>
            <person name="Boothroyd J.C."/>
            <person name="Boyle J.P."/>
            <person name="Darde M.L."/>
            <person name="Diaz-Miranda M.A."/>
            <person name="Dubey J.P."/>
            <person name="Fritz H.M."/>
            <person name="Gennari S.M."/>
            <person name="Gregory B.D."/>
            <person name="Kim K."/>
            <person name="Saeij J.P."/>
            <person name="Su C."/>
            <person name="White M.W."/>
            <person name="Zhu X.Q."/>
            <person name="Howe D.K."/>
            <person name="Rosenthal B.M."/>
            <person name="Grigg M.E."/>
            <person name="Parkinson J."/>
            <person name="Liu L."/>
            <person name="Kissinger J.C."/>
            <person name="Roos D.S."/>
            <person name="Sibley L.D."/>
        </authorList>
    </citation>
    <scope>NUCLEOTIDE SEQUENCE [LARGE SCALE GENOMIC DNA]</scope>
    <source>
        <strain evidence="2 3">TgCATBr9</strain>
    </source>
</reference>
<protein>
    <submittedName>
        <fullName evidence="2">Uncharacterized protein</fullName>
    </submittedName>
</protein>
<name>A0A2T6IS41_TOXGO</name>
<feature type="compositionally biased region" description="Basic and acidic residues" evidence="1">
    <location>
        <begin position="294"/>
        <end position="307"/>
    </location>
</feature>
<feature type="compositionally biased region" description="Basic and acidic residues" evidence="1">
    <location>
        <begin position="113"/>
        <end position="137"/>
    </location>
</feature>
<feature type="region of interest" description="Disordered" evidence="1">
    <location>
        <begin position="16"/>
        <end position="137"/>
    </location>
</feature>
<feature type="region of interest" description="Disordered" evidence="1">
    <location>
        <begin position="283"/>
        <end position="307"/>
    </location>
</feature>
<dbReference type="EMBL" id="AFHV02001792">
    <property type="protein sequence ID" value="PUA88164.1"/>
    <property type="molecule type" value="Genomic_DNA"/>
</dbReference>
<dbReference type="VEuPathDB" id="ToxoDB:TGBR9_209530"/>
<feature type="region of interest" description="Disordered" evidence="1">
    <location>
        <begin position="254"/>
        <end position="273"/>
    </location>
</feature>
<dbReference type="AlphaFoldDB" id="A0A2T6IS41"/>
<evidence type="ECO:0000256" key="1">
    <source>
        <dbReference type="SAM" id="MobiDB-lite"/>
    </source>
</evidence>
<gene>
    <name evidence="2" type="ORF">TGBR9_209530</name>
</gene>